<feature type="compositionally biased region" description="Low complexity" evidence="1">
    <location>
        <begin position="1"/>
        <end position="22"/>
    </location>
</feature>
<dbReference type="Proteomes" id="UP000285712">
    <property type="component" value="Unassembled WGS sequence"/>
</dbReference>
<protein>
    <submittedName>
        <fullName evidence="2">Uncharacterized protein</fullName>
    </submittedName>
</protein>
<feature type="compositionally biased region" description="Acidic residues" evidence="1">
    <location>
        <begin position="269"/>
        <end position="283"/>
    </location>
</feature>
<feature type="non-terminal residue" evidence="2">
    <location>
        <position position="488"/>
    </location>
</feature>
<feature type="region of interest" description="Disordered" evidence="1">
    <location>
        <begin position="1"/>
        <end position="353"/>
    </location>
</feature>
<accession>A0A3R7BAX1</accession>
<evidence type="ECO:0000313" key="2">
    <source>
        <dbReference type="EMBL" id="RHY86773.1"/>
    </source>
</evidence>
<evidence type="ECO:0000256" key="1">
    <source>
        <dbReference type="SAM" id="MobiDB-lite"/>
    </source>
</evidence>
<dbReference type="EMBL" id="QUTG01004953">
    <property type="protein sequence ID" value="RHY86773.1"/>
    <property type="molecule type" value="Genomic_DNA"/>
</dbReference>
<reference evidence="2 3" key="1">
    <citation type="submission" date="2018-08" db="EMBL/GenBank/DDBJ databases">
        <title>Aphanomyces genome sequencing and annotation.</title>
        <authorList>
            <person name="Minardi D."/>
            <person name="Oidtmann B."/>
            <person name="Van Der Giezen M."/>
            <person name="Studholme D.J."/>
        </authorList>
    </citation>
    <scope>NUCLEOTIDE SEQUENCE [LARGE SCALE GENOMIC DNA]</scope>
    <source>
        <strain evidence="2 3">Sv</strain>
    </source>
</reference>
<dbReference type="VEuPathDB" id="FungiDB:H257_09110"/>
<name>A0A3R7BAX1_APHAT</name>
<evidence type="ECO:0000313" key="3">
    <source>
        <dbReference type="Proteomes" id="UP000285712"/>
    </source>
</evidence>
<sequence>MSRHPSPGTTTATPVAPTSPSARSLAKEGRGGSSVPPTELHDTERLAASTSSTETHPGAVAIDANEDAPPEAYIRNNEEKELGKSFPSNSDVHQEDLSNEDGGLLGKTFPCNPSAQPKEAVIHPEPNHPQRPAATNPDVGSLGKTFPSDTSSELKEVPAHQKPGHPQGPATTDDDEELLGKTFPSDTSGEPKDVLINPEPGHPQGPATDVPVHEEQGHPQGLAADVLINPEPGHPQGPAVNSDDGVTLGKSFPSRQASPKEALANADEIVQDSDAPMDDDADPQGDGTFEVPYAPAAPTHGHTLYRKEPSKKKRDKSPSSDTDSPPKKKTTKSKATKPSGNVQERYAQAKAGWPEFDPPLSAANVMEGLEAYKLCVVEMNQKKVKEAKLEKKEVDSSKKKKKAMSSDVWERVKDLEPQRISIEEIGAFPPSHQLYDTSIKGSIRPIREDQVVYHTNVMKQTGYNVKLPVILCTPGPDGFKYGIIDGQH</sequence>
<dbReference type="AlphaFoldDB" id="A0A3R7BAX1"/>
<organism evidence="2 3">
    <name type="scientific">Aphanomyces astaci</name>
    <name type="common">Crayfish plague agent</name>
    <dbReference type="NCBI Taxonomy" id="112090"/>
    <lineage>
        <taxon>Eukaryota</taxon>
        <taxon>Sar</taxon>
        <taxon>Stramenopiles</taxon>
        <taxon>Oomycota</taxon>
        <taxon>Saprolegniomycetes</taxon>
        <taxon>Saprolegniales</taxon>
        <taxon>Verrucalvaceae</taxon>
        <taxon>Aphanomyces</taxon>
    </lineage>
</organism>
<gene>
    <name evidence="2" type="ORF">DYB35_010057</name>
</gene>
<proteinExistence type="predicted"/>
<comment type="caution">
    <text evidence="2">The sequence shown here is derived from an EMBL/GenBank/DDBJ whole genome shotgun (WGS) entry which is preliminary data.</text>
</comment>